<dbReference type="InterPro" id="IPR029331">
    <property type="entry name" value="MLIP"/>
</dbReference>
<evidence type="ECO:0000313" key="3">
    <source>
        <dbReference type="RefSeq" id="XP_020849597.1"/>
    </source>
</evidence>
<gene>
    <name evidence="3" type="primary">MLIP</name>
</gene>
<organism evidence="2 3">
    <name type="scientific">Phascolarctos cinereus</name>
    <name type="common">Koala</name>
    <dbReference type="NCBI Taxonomy" id="38626"/>
    <lineage>
        <taxon>Eukaryota</taxon>
        <taxon>Metazoa</taxon>
        <taxon>Chordata</taxon>
        <taxon>Craniata</taxon>
        <taxon>Vertebrata</taxon>
        <taxon>Euteleostomi</taxon>
        <taxon>Mammalia</taxon>
        <taxon>Metatheria</taxon>
        <taxon>Diprotodontia</taxon>
        <taxon>Phascolarctidae</taxon>
        <taxon>Phascolarctos</taxon>
    </lineage>
</organism>
<dbReference type="RefSeq" id="XP_020849597.1">
    <property type="nucleotide sequence ID" value="XM_020993938.1"/>
</dbReference>
<name>A0A6P5KWC7_PHACI</name>
<dbReference type="PANTHER" id="PTHR31514">
    <property type="entry name" value="MUSCULAR LMNA-INTERACTING PROTEIN MLIP"/>
    <property type="match status" value="1"/>
</dbReference>
<feature type="region of interest" description="Disordered" evidence="1">
    <location>
        <begin position="262"/>
        <end position="294"/>
    </location>
</feature>
<feature type="region of interest" description="Disordered" evidence="1">
    <location>
        <begin position="192"/>
        <end position="215"/>
    </location>
</feature>
<feature type="region of interest" description="Disordered" evidence="1">
    <location>
        <begin position="697"/>
        <end position="746"/>
    </location>
</feature>
<feature type="compositionally biased region" description="Low complexity" evidence="1">
    <location>
        <begin position="331"/>
        <end position="366"/>
    </location>
</feature>
<feature type="compositionally biased region" description="Basic and acidic residues" evidence="1">
    <location>
        <begin position="475"/>
        <end position="487"/>
    </location>
</feature>
<dbReference type="CTD" id="90523"/>
<dbReference type="InParanoid" id="A0A6P5KWC7"/>
<evidence type="ECO:0000256" key="1">
    <source>
        <dbReference type="SAM" id="MobiDB-lite"/>
    </source>
</evidence>
<feature type="compositionally biased region" description="Low complexity" evidence="1">
    <location>
        <begin position="820"/>
        <end position="830"/>
    </location>
</feature>
<dbReference type="Proteomes" id="UP000515140">
    <property type="component" value="Unplaced"/>
</dbReference>
<feature type="region of interest" description="Disordered" evidence="1">
    <location>
        <begin position="314"/>
        <end position="366"/>
    </location>
</feature>
<sequence>MTSLRGFLKTEQKTANMSDLRSFNKYNFLGPPKRLVLSGDSETKPLIFTFVPTIRRLPTHTRVADASKYLVKIHEEPRNKSQETVNRSNSDEFSDHLTSKSGIRQESDTRTYVWSTETGQKVFQGRGLKLNQAETMQQSDLFKAEYVFIVDSEEEEEAISRKEDKQPPVGNGHRLARPKSLAIAPGPVTALQKPHHGDFQVPGQPELPRDAANQQKQVQLTSLSTTSDQLSCKSPALFVSPTNLKAQSDTGSLHQASLLEELHTKRVDPRGSTMQETSTYFQGTTYSSPSFVSEETTSEIKSTQILGSKQLKDISSPTLASQKSELKSETLSKSSTPPSHLISSSGSQSFTAQVPPSTTPKSDSSSYIPVRIITHSLCPSPKPLNSTFYGSSSTLCSQTSSSGNLAKSGVKSPIPTRLSLLTAILKSNPSHGRPFSPASCPTFSSNSLTSSTLTLEQKVKRTPPTPKKSYSSFSLREESPDLEEHQPSEGPHQSVHSPFFTKISPVSQEAPLSHNKPLSGSPLFPKLGRVPSPPVSPKRNTIPPQLQSKIVNSSTLPPIPPCSSAVSLNRENHEADSKGLAPEKPKRLHTYSSTSSSSILSSVSDPASQRNPLSFPNEYSFPTTPLHPTCRSKIASSQLLAKEKNLISTTSPSLSIPSSLSHPNLGSFIPPAHNINSHTVQQISSLHPNYRVSTFPARPTIPPEATVTHTRSPVSSLAPPISLTRTKESTSPQPLSLPSDPENKKAKQYKIKSNYKAFAAIPTNTILLEQKALDEPAKSERITKDSTLDSHLELCSPAQLRQQTEELCAAIDKVLQESLSLHPSDSPSSSMQTSLGSDGKKMPATLPRAAGRETKYANLAPPSSTMAVSQLTKPGVIRPVSVKSKIVLRKEDEETYEPNPFSKYLEENSGLFAGQGVLTKLHHIGDSYFQGHPLWAIHILFGTRSIDKDATSLHDAGPLHPLYKTKQFLPAKSLLHPQSLSYTDCLSPGPFSHLSSISLGDGHVNSPTSFSYNRLYNKPSHPIVTIPENEALGFKEQ</sequence>
<feature type="region of interest" description="Disordered" evidence="1">
    <location>
        <begin position="820"/>
        <end position="845"/>
    </location>
</feature>
<feature type="compositionally biased region" description="Low complexity" evidence="1">
    <location>
        <begin position="592"/>
        <end position="608"/>
    </location>
</feature>
<reference evidence="3" key="1">
    <citation type="submission" date="2025-08" db="UniProtKB">
        <authorList>
            <consortium name="RefSeq"/>
        </authorList>
    </citation>
    <scope>IDENTIFICATION</scope>
    <source>
        <tissue evidence="3">Spleen</tissue>
    </source>
</reference>
<dbReference type="Pfam" id="PF15274">
    <property type="entry name" value="MLIP"/>
    <property type="match status" value="1"/>
</dbReference>
<feature type="compositionally biased region" description="Polar residues" evidence="1">
    <location>
        <begin position="314"/>
        <end position="323"/>
    </location>
</feature>
<accession>A0A6P5KWC7</accession>
<feature type="compositionally biased region" description="Polar residues" evidence="1">
    <location>
        <begin position="538"/>
        <end position="556"/>
    </location>
</feature>
<dbReference type="PANTHER" id="PTHR31514:SF1">
    <property type="entry name" value="MUSCULAR LMNA-INTERACTING PROTEIN"/>
    <property type="match status" value="1"/>
</dbReference>
<feature type="compositionally biased region" description="Basic and acidic residues" evidence="1">
    <location>
        <begin position="89"/>
        <end position="109"/>
    </location>
</feature>
<evidence type="ECO:0000313" key="2">
    <source>
        <dbReference type="Proteomes" id="UP000515140"/>
    </source>
</evidence>
<keyword evidence="2" id="KW-1185">Reference proteome</keyword>
<feature type="region of interest" description="Disordered" evidence="1">
    <location>
        <begin position="75"/>
        <end position="109"/>
    </location>
</feature>
<protein>
    <submittedName>
        <fullName evidence="3">Muscular LMNA-interacting protein isoform X1</fullName>
    </submittedName>
</protein>
<dbReference type="GeneID" id="110213564"/>
<dbReference type="KEGG" id="pcw:110213564"/>
<feature type="region of interest" description="Disordered" evidence="1">
    <location>
        <begin position="454"/>
        <end position="611"/>
    </location>
</feature>
<proteinExistence type="predicted"/>
<feature type="compositionally biased region" description="Polar residues" evidence="1">
    <location>
        <begin position="272"/>
        <end position="294"/>
    </location>
</feature>
<dbReference type="AlphaFoldDB" id="A0A6P5KWC7"/>
<feature type="compositionally biased region" description="Basic and acidic residues" evidence="1">
    <location>
        <begin position="570"/>
        <end position="585"/>
    </location>
</feature>